<dbReference type="GO" id="GO:0003824">
    <property type="term" value="F:catalytic activity"/>
    <property type="evidence" value="ECO:0007669"/>
    <property type="project" value="InterPro"/>
</dbReference>
<dbReference type="GO" id="GO:0016020">
    <property type="term" value="C:membrane"/>
    <property type="evidence" value="ECO:0007669"/>
    <property type="project" value="GOC"/>
</dbReference>
<organism evidence="2 3">
    <name type="scientific">Aquabacterium olei</name>
    <dbReference type="NCBI Taxonomy" id="1296669"/>
    <lineage>
        <taxon>Bacteria</taxon>
        <taxon>Pseudomonadati</taxon>
        <taxon>Pseudomonadota</taxon>
        <taxon>Betaproteobacteria</taxon>
        <taxon>Burkholderiales</taxon>
        <taxon>Aquabacterium</taxon>
    </lineage>
</organism>
<dbReference type="GO" id="GO:0006506">
    <property type="term" value="P:GPI anchor biosynthetic process"/>
    <property type="evidence" value="ECO:0007669"/>
    <property type="project" value="TreeGrafter"/>
</dbReference>
<dbReference type="InterPro" id="IPR005135">
    <property type="entry name" value="Endo/exonuclease/phosphatase"/>
</dbReference>
<reference evidence="2 3" key="1">
    <citation type="submission" date="2018-05" db="EMBL/GenBank/DDBJ databases">
        <title>complete genome sequence of Aquabacterium olei NBRC 110486.</title>
        <authorList>
            <person name="Tang B."/>
            <person name="Chang J."/>
            <person name="Zhang L."/>
            <person name="Yang H."/>
        </authorList>
    </citation>
    <scope>NUCLEOTIDE SEQUENCE [LARGE SCALE GENOMIC DNA]</scope>
    <source>
        <strain evidence="2 3">NBRC 110486</strain>
    </source>
</reference>
<evidence type="ECO:0000313" key="2">
    <source>
        <dbReference type="EMBL" id="AWI52202.1"/>
    </source>
</evidence>
<dbReference type="SUPFAM" id="SSF56219">
    <property type="entry name" value="DNase I-like"/>
    <property type="match status" value="1"/>
</dbReference>
<dbReference type="PANTHER" id="PTHR14859">
    <property type="entry name" value="CALCOFLUOR WHITE HYPERSENSITIVE PROTEIN PRECURSOR"/>
    <property type="match status" value="1"/>
</dbReference>
<evidence type="ECO:0000259" key="1">
    <source>
        <dbReference type="Pfam" id="PF03372"/>
    </source>
</evidence>
<name>A0A2U8FMG2_9BURK</name>
<accession>A0A2U8FMG2</accession>
<dbReference type="KEGG" id="aon:DEH84_01100"/>
<protein>
    <recommendedName>
        <fullName evidence="1">Endonuclease/exonuclease/phosphatase domain-containing protein</fullName>
    </recommendedName>
</protein>
<evidence type="ECO:0000313" key="3">
    <source>
        <dbReference type="Proteomes" id="UP000244892"/>
    </source>
</evidence>
<dbReference type="Pfam" id="PF03372">
    <property type="entry name" value="Exo_endo_phos"/>
    <property type="match status" value="1"/>
</dbReference>
<feature type="domain" description="Endonuclease/exonuclease/phosphatase" evidence="1">
    <location>
        <begin position="31"/>
        <end position="246"/>
    </location>
</feature>
<gene>
    <name evidence="2" type="ORF">DEH84_01100</name>
</gene>
<dbReference type="OrthoDB" id="9793162at2"/>
<sequence>MPASPLSFTVLTVNTHKGFTPFNRRFILPELREAVRRVHADLVFLQEVHGTHAGHADRHSLWPAMPQYEFLADEIWTDFAYGRNAVYPEGDHGNALLSKFPIRRWHNHDVSGHGFRGEERRGLLHCVLDVPGCPTEVHAVCVHLGLREAERTAQLALLCELIERDVPSEAPLLIAGDFNDWRLKAHHRLQECAGLRDPFADTGRAPPRTFPARWPLLRLDRIYARNVHVHHPRVLSTQPWSHLSDHAPLCAEVRL</sequence>
<dbReference type="RefSeq" id="WP_109033972.1">
    <property type="nucleotide sequence ID" value="NZ_CP029210.1"/>
</dbReference>
<dbReference type="Proteomes" id="UP000244892">
    <property type="component" value="Chromosome"/>
</dbReference>
<dbReference type="EMBL" id="CP029210">
    <property type="protein sequence ID" value="AWI52202.1"/>
    <property type="molecule type" value="Genomic_DNA"/>
</dbReference>
<dbReference type="PANTHER" id="PTHR14859:SF1">
    <property type="entry name" value="PGAP2-INTERACTING PROTEIN"/>
    <property type="match status" value="1"/>
</dbReference>
<dbReference type="InterPro" id="IPR036691">
    <property type="entry name" value="Endo/exonu/phosph_ase_sf"/>
</dbReference>
<dbReference type="InterPro" id="IPR051916">
    <property type="entry name" value="GPI-anchor_lipid_remodeler"/>
</dbReference>
<dbReference type="AlphaFoldDB" id="A0A2U8FMG2"/>
<keyword evidence="3" id="KW-1185">Reference proteome</keyword>
<dbReference type="Gene3D" id="3.60.10.10">
    <property type="entry name" value="Endonuclease/exonuclease/phosphatase"/>
    <property type="match status" value="1"/>
</dbReference>
<proteinExistence type="predicted"/>